<dbReference type="EMBL" id="JAQQKV010000002">
    <property type="protein sequence ID" value="MDC7676624.1"/>
    <property type="molecule type" value="Genomic_DNA"/>
</dbReference>
<feature type="domain" description="Beta-mannosidase-like galactose-binding" evidence="9">
    <location>
        <begin position="82"/>
        <end position="157"/>
    </location>
</feature>
<proteinExistence type="inferred from homology"/>
<evidence type="ECO:0000256" key="3">
    <source>
        <dbReference type="ARBA" id="ARBA00023295"/>
    </source>
</evidence>
<feature type="domain" description="Glycoside hydrolase family 2" evidence="8">
    <location>
        <begin position="683"/>
        <end position="785"/>
    </location>
</feature>
<accession>A0ABT5HK49</accession>
<evidence type="ECO:0000313" key="10">
    <source>
        <dbReference type="EMBL" id="MDC7676624.1"/>
    </source>
</evidence>
<gene>
    <name evidence="10" type="ORF">PQU98_10810</name>
</gene>
<protein>
    <submittedName>
        <fullName evidence="10">Glycoside hydrolase family 2 TIM barrel-domain containing protein</fullName>
    </submittedName>
</protein>
<dbReference type="Gene3D" id="2.60.120.260">
    <property type="entry name" value="Galactose-binding domain-like"/>
    <property type="match status" value="1"/>
</dbReference>
<keyword evidence="4" id="KW-0732">Signal</keyword>
<evidence type="ECO:0000259" key="8">
    <source>
        <dbReference type="Pfam" id="PF18565"/>
    </source>
</evidence>
<keyword evidence="11" id="KW-1185">Reference proteome</keyword>
<dbReference type="InterPro" id="IPR032311">
    <property type="entry name" value="DUF4982"/>
</dbReference>
<dbReference type="Pfam" id="PF00703">
    <property type="entry name" value="Glyco_hydro_2"/>
    <property type="match status" value="1"/>
</dbReference>
<dbReference type="InterPro" id="IPR023232">
    <property type="entry name" value="Glyco_hydro_2_AS"/>
</dbReference>
<dbReference type="Proteomes" id="UP001218579">
    <property type="component" value="Unassembled WGS sequence"/>
</dbReference>
<evidence type="ECO:0000256" key="4">
    <source>
        <dbReference type="SAM" id="SignalP"/>
    </source>
</evidence>
<keyword evidence="2 10" id="KW-0378">Hydrolase</keyword>
<evidence type="ECO:0000259" key="7">
    <source>
        <dbReference type="Pfam" id="PF16355"/>
    </source>
</evidence>
<organism evidence="10 11">
    <name type="scientific">Asticcacaulis machinosus</name>
    <dbReference type="NCBI Taxonomy" id="2984211"/>
    <lineage>
        <taxon>Bacteria</taxon>
        <taxon>Pseudomonadati</taxon>
        <taxon>Pseudomonadota</taxon>
        <taxon>Alphaproteobacteria</taxon>
        <taxon>Caulobacterales</taxon>
        <taxon>Caulobacteraceae</taxon>
        <taxon>Asticcacaulis</taxon>
    </lineage>
</organism>
<evidence type="ECO:0000313" key="11">
    <source>
        <dbReference type="Proteomes" id="UP001218579"/>
    </source>
</evidence>
<dbReference type="PRINTS" id="PR00132">
    <property type="entry name" value="GLHYDRLASE2"/>
</dbReference>
<evidence type="ECO:0000256" key="1">
    <source>
        <dbReference type="ARBA" id="ARBA00007401"/>
    </source>
</evidence>
<dbReference type="InterPro" id="IPR054593">
    <property type="entry name" value="Beta-mannosidase-like_N2"/>
</dbReference>
<dbReference type="Pfam" id="PF02836">
    <property type="entry name" value="Glyco_hydro_2_C"/>
    <property type="match status" value="1"/>
</dbReference>
<dbReference type="Pfam" id="PF22666">
    <property type="entry name" value="Glyco_hydro_2_N2"/>
    <property type="match status" value="1"/>
</dbReference>
<dbReference type="GO" id="GO:0016787">
    <property type="term" value="F:hydrolase activity"/>
    <property type="evidence" value="ECO:0007669"/>
    <property type="project" value="UniProtKB-KW"/>
</dbReference>
<feature type="chain" id="PRO_5045840432" evidence="4">
    <location>
        <begin position="22"/>
        <end position="792"/>
    </location>
</feature>
<evidence type="ECO:0000259" key="6">
    <source>
        <dbReference type="Pfam" id="PF02836"/>
    </source>
</evidence>
<dbReference type="PROSITE" id="PS00608">
    <property type="entry name" value="GLYCOSYL_HYDROL_F2_2"/>
    <property type="match status" value="1"/>
</dbReference>
<dbReference type="InterPro" id="IPR006103">
    <property type="entry name" value="Glyco_hydro_2_cat"/>
</dbReference>
<dbReference type="InterPro" id="IPR013783">
    <property type="entry name" value="Ig-like_fold"/>
</dbReference>
<dbReference type="SUPFAM" id="SSF49785">
    <property type="entry name" value="Galactose-binding domain-like"/>
    <property type="match status" value="1"/>
</dbReference>
<evidence type="ECO:0000259" key="9">
    <source>
        <dbReference type="Pfam" id="PF22666"/>
    </source>
</evidence>
<dbReference type="InterPro" id="IPR017853">
    <property type="entry name" value="GH"/>
</dbReference>
<dbReference type="InterPro" id="IPR051913">
    <property type="entry name" value="GH2_Domain-Containing"/>
</dbReference>
<dbReference type="Gene3D" id="2.60.40.10">
    <property type="entry name" value="Immunoglobulins"/>
    <property type="match status" value="3"/>
</dbReference>
<name>A0ABT5HK49_9CAUL</name>
<evidence type="ECO:0000256" key="2">
    <source>
        <dbReference type="ARBA" id="ARBA00022801"/>
    </source>
</evidence>
<feature type="domain" description="DUF4982" evidence="7">
    <location>
        <begin position="615"/>
        <end position="670"/>
    </location>
</feature>
<keyword evidence="3" id="KW-0326">Glycosidase</keyword>
<dbReference type="InterPro" id="IPR008979">
    <property type="entry name" value="Galactose-bd-like_sf"/>
</dbReference>
<comment type="similarity">
    <text evidence="1">Belongs to the glycosyl hydrolase 2 family.</text>
</comment>
<sequence length="792" mass="86100">MRIVYAAVTAAALLVASSVSAQTTTQNFDSGWLFAKGDIEGAETIAGAGSDWEKVSLPHDWAISGPFDQYAPATGSGGWLPTGVVWYRKPFTLPEADKGKRVFIEFDGIMDRGGVWINGHHVGHPPNGYSSVRYEITDHLKWGAENVIAVRADTSAQPASRWYAGGGIYRHVRLITSGDIHVDGWGTYVTTPKIDADRATVKVESAIINRSKSARTAHLEISLTGPDGKPAGTFKGAPQTLPIGRSVKLNAEGAIPNPKLWDIGQGHLYRADIKVISDTGEVLETDMETFGVRQIEFRADSGFWLNGKNVKLKGTAIHADGGAFGMAVPLSFYERRLKGLQALGINAIRTAHHPFSPEFLDLCDRLGIVVMNEAFDMWTVAKNPYDYHLFFTDWSSIDARDFVKRDRNHPSVAIWSIGNEIHDTPYPVVAKSIVARLKTIFNTEDPSRPVTMALFRPNTTGDYKNGLADMLDVVGQNYRENELTQAHKDKPTRKIIGTENGKNRANWLPVRDYAPYAGMFLWTGADYLGEADRAGWPFISNPSGLVDRTDVVKPIGWERAAWWSETPVVKIGRRVTEVIDTSELPTMVGVAMPQPKGPGVLNDWTPTDLKPHTEKVEIVTNAAEVELFLNGKSLGKKPRNADDSAIKYDVAYAAGTIRVAAFDSSGKKVAEDELKTAGAPAAIRLVAEQKAIAPTFDDIGYIRAEVVDAKGVRVPNAASLLTATIEGAGHLAAFDNGDPTDSTLFQSPVRKAWNGRALVMVCATDTTGKIKVTVSGEGLKPATVTLQAKGLN</sequence>
<dbReference type="InterPro" id="IPR040605">
    <property type="entry name" value="Glyco_hydro2_dom5"/>
</dbReference>
<dbReference type="RefSeq" id="WP_272744957.1">
    <property type="nucleotide sequence ID" value="NZ_JAQQKV010000002.1"/>
</dbReference>
<dbReference type="InterPro" id="IPR006101">
    <property type="entry name" value="Glyco_hydro_2"/>
</dbReference>
<feature type="domain" description="Glycoside hydrolase family 2 catalytic" evidence="6">
    <location>
        <begin position="300"/>
        <end position="505"/>
    </location>
</feature>
<feature type="signal peptide" evidence="4">
    <location>
        <begin position="1"/>
        <end position="21"/>
    </location>
</feature>
<dbReference type="SUPFAM" id="SSF49303">
    <property type="entry name" value="beta-Galactosidase/glucuronidase domain"/>
    <property type="match status" value="1"/>
</dbReference>
<dbReference type="Pfam" id="PF16355">
    <property type="entry name" value="DUF4982"/>
    <property type="match status" value="1"/>
</dbReference>
<dbReference type="PANTHER" id="PTHR42732:SF1">
    <property type="entry name" value="BETA-MANNOSIDASE"/>
    <property type="match status" value="1"/>
</dbReference>
<reference evidence="10 11" key="1">
    <citation type="submission" date="2023-01" db="EMBL/GenBank/DDBJ databases">
        <title>Novel species of the genus Asticcacaulis isolated from rivers.</title>
        <authorList>
            <person name="Lu H."/>
        </authorList>
    </citation>
    <scope>NUCLEOTIDE SEQUENCE [LARGE SCALE GENOMIC DNA]</scope>
    <source>
        <strain evidence="10 11">LKC15W</strain>
    </source>
</reference>
<dbReference type="InterPro" id="IPR006102">
    <property type="entry name" value="Ig-like_GH2"/>
</dbReference>
<dbReference type="Gene3D" id="3.20.20.80">
    <property type="entry name" value="Glycosidases"/>
    <property type="match status" value="1"/>
</dbReference>
<comment type="caution">
    <text evidence="10">The sequence shown here is derived from an EMBL/GenBank/DDBJ whole genome shotgun (WGS) entry which is preliminary data.</text>
</comment>
<dbReference type="InterPro" id="IPR036156">
    <property type="entry name" value="Beta-gal/glucu_dom_sf"/>
</dbReference>
<feature type="domain" description="Glycoside hydrolase family 2 immunoglobulin-like beta-sandwich" evidence="5">
    <location>
        <begin position="188"/>
        <end position="293"/>
    </location>
</feature>
<dbReference type="Pfam" id="PF18565">
    <property type="entry name" value="Glyco_hydro2_C5"/>
    <property type="match status" value="1"/>
</dbReference>
<dbReference type="PANTHER" id="PTHR42732">
    <property type="entry name" value="BETA-GALACTOSIDASE"/>
    <property type="match status" value="1"/>
</dbReference>
<evidence type="ECO:0000259" key="5">
    <source>
        <dbReference type="Pfam" id="PF00703"/>
    </source>
</evidence>
<dbReference type="SUPFAM" id="SSF51445">
    <property type="entry name" value="(Trans)glycosidases"/>
    <property type="match status" value="1"/>
</dbReference>